<sequence>MFRLRSGKNKLNHFISRLEAETLAECPHGCPEQEDATHVLLYCQRYNEVRAKVEEKLSPLHTPLEATTLLGLNNSIPKHTHTNINIFHFLLIGNQTT</sequence>
<reference evidence="1 2" key="1">
    <citation type="submission" date="2016-03" db="EMBL/GenBank/DDBJ databases">
        <title>EvidentialGene: Evidence-directed Construction of Genes on Genomes.</title>
        <authorList>
            <person name="Gilbert D.G."/>
            <person name="Choi J.-H."/>
            <person name="Mockaitis K."/>
            <person name="Colbourne J."/>
            <person name="Pfrender M."/>
        </authorList>
    </citation>
    <scope>NUCLEOTIDE SEQUENCE [LARGE SCALE GENOMIC DNA]</scope>
    <source>
        <strain evidence="1 2">Xinb3</strain>
        <tissue evidence="1">Complete organism</tissue>
    </source>
</reference>
<comment type="caution">
    <text evidence="1">The sequence shown here is derived from an EMBL/GenBank/DDBJ whole genome shotgun (WGS) entry which is preliminary data.</text>
</comment>
<dbReference type="AlphaFoldDB" id="A0A162R6H4"/>
<evidence type="ECO:0000313" key="1">
    <source>
        <dbReference type="EMBL" id="KZS20272.1"/>
    </source>
</evidence>
<dbReference type="EMBL" id="LRGB01000233">
    <property type="protein sequence ID" value="KZS20272.1"/>
    <property type="molecule type" value="Genomic_DNA"/>
</dbReference>
<dbReference type="Proteomes" id="UP000076858">
    <property type="component" value="Unassembled WGS sequence"/>
</dbReference>
<organism evidence="1 2">
    <name type="scientific">Daphnia magna</name>
    <dbReference type="NCBI Taxonomy" id="35525"/>
    <lineage>
        <taxon>Eukaryota</taxon>
        <taxon>Metazoa</taxon>
        <taxon>Ecdysozoa</taxon>
        <taxon>Arthropoda</taxon>
        <taxon>Crustacea</taxon>
        <taxon>Branchiopoda</taxon>
        <taxon>Diplostraca</taxon>
        <taxon>Cladocera</taxon>
        <taxon>Anomopoda</taxon>
        <taxon>Daphniidae</taxon>
        <taxon>Daphnia</taxon>
    </lineage>
</organism>
<gene>
    <name evidence="1" type="ORF">APZ42_013083</name>
</gene>
<keyword evidence="2" id="KW-1185">Reference proteome</keyword>
<proteinExistence type="predicted"/>
<protein>
    <submittedName>
        <fullName evidence="1">Uncharacterized protein</fullName>
    </submittedName>
</protein>
<name>A0A162R6H4_9CRUS</name>
<evidence type="ECO:0000313" key="2">
    <source>
        <dbReference type="Proteomes" id="UP000076858"/>
    </source>
</evidence>
<accession>A0A162R6H4</accession>